<evidence type="ECO:0000313" key="14">
    <source>
        <dbReference type="EMBL" id="RVW38414.1"/>
    </source>
</evidence>
<keyword evidence="13" id="KW-0732">Signal</keyword>
<evidence type="ECO:0000313" key="15">
    <source>
        <dbReference type="Proteomes" id="UP000288805"/>
    </source>
</evidence>
<dbReference type="PRINTS" id="PR00385">
    <property type="entry name" value="P450"/>
</dbReference>
<evidence type="ECO:0000256" key="12">
    <source>
        <dbReference type="RuleBase" id="RU000461"/>
    </source>
</evidence>
<dbReference type="SUPFAM" id="SSF48264">
    <property type="entry name" value="Cytochrome P450"/>
    <property type="match status" value="1"/>
</dbReference>
<dbReference type="Pfam" id="PF00067">
    <property type="entry name" value="p450"/>
    <property type="match status" value="2"/>
</dbReference>
<comment type="similarity">
    <text evidence="3 12">Belongs to the cytochrome P450 family.</text>
</comment>
<evidence type="ECO:0000256" key="6">
    <source>
        <dbReference type="ARBA" id="ARBA00022723"/>
    </source>
</evidence>
<evidence type="ECO:0000256" key="1">
    <source>
        <dbReference type="ARBA" id="ARBA00001971"/>
    </source>
</evidence>
<proteinExistence type="inferred from homology"/>
<dbReference type="GO" id="GO:0020037">
    <property type="term" value="F:heme binding"/>
    <property type="evidence" value="ECO:0007669"/>
    <property type="project" value="InterPro"/>
</dbReference>
<evidence type="ECO:0000256" key="2">
    <source>
        <dbReference type="ARBA" id="ARBA00004167"/>
    </source>
</evidence>
<keyword evidence="4 12" id="KW-0349">Heme</keyword>
<dbReference type="EMBL" id="QGNW01001507">
    <property type="protein sequence ID" value="RVW38414.1"/>
    <property type="molecule type" value="Genomic_DNA"/>
</dbReference>
<dbReference type="InterPro" id="IPR001128">
    <property type="entry name" value="Cyt_P450"/>
</dbReference>
<keyword evidence="10 12" id="KW-0503">Monooxygenase</keyword>
<dbReference type="AlphaFoldDB" id="A0A438DSG9"/>
<evidence type="ECO:0000256" key="4">
    <source>
        <dbReference type="ARBA" id="ARBA00022617"/>
    </source>
</evidence>
<gene>
    <name evidence="14" type="primary">CYP71D10_4</name>
    <name evidence="14" type="ORF">CK203_090270</name>
</gene>
<dbReference type="Gene3D" id="1.10.630.10">
    <property type="entry name" value="Cytochrome P450"/>
    <property type="match status" value="3"/>
</dbReference>
<evidence type="ECO:0000256" key="9">
    <source>
        <dbReference type="ARBA" id="ARBA00023004"/>
    </source>
</evidence>
<keyword evidence="11" id="KW-0472">Membrane</keyword>
<comment type="subcellular location">
    <subcellularLocation>
        <location evidence="2">Membrane</location>
        <topology evidence="2">Single-pass membrane protein</topology>
    </subcellularLocation>
</comment>
<dbReference type="Proteomes" id="UP000288805">
    <property type="component" value="Unassembled WGS sequence"/>
</dbReference>
<dbReference type="PROSITE" id="PS00086">
    <property type="entry name" value="CYTOCHROME_P450"/>
    <property type="match status" value="1"/>
</dbReference>
<reference evidence="14 15" key="1">
    <citation type="journal article" date="2018" name="PLoS Genet.">
        <title>Population sequencing reveals clonal diversity and ancestral inbreeding in the grapevine cultivar Chardonnay.</title>
        <authorList>
            <person name="Roach M.J."/>
            <person name="Johnson D.L."/>
            <person name="Bohlmann J."/>
            <person name="van Vuuren H.J."/>
            <person name="Jones S.J."/>
            <person name="Pretorius I.S."/>
            <person name="Schmidt S.A."/>
            <person name="Borneman A.R."/>
        </authorList>
    </citation>
    <scope>NUCLEOTIDE SEQUENCE [LARGE SCALE GENOMIC DNA]</scope>
    <source>
        <strain evidence="15">cv. Chardonnay</strain>
        <tissue evidence="14">Leaf</tissue>
    </source>
</reference>
<dbReference type="GO" id="GO:0005506">
    <property type="term" value="F:iron ion binding"/>
    <property type="evidence" value="ECO:0007669"/>
    <property type="project" value="InterPro"/>
</dbReference>
<evidence type="ECO:0000256" key="8">
    <source>
        <dbReference type="ARBA" id="ARBA00023002"/>
    </source>
</evidence>
<evidence type="ECO:0000256" key="7">
    <source>
        <dbReference type="ARBA" id="ARBA00022989"/>
    </source>
</evidence>
<evidence type="ECO:0000256" key="13">
    <source>
        <dbReference type="SAM" id="SignalP"/>
    </source>
</evidence>
<keyword evidence="9 12" id="KW-0408">Iron</keyword>
<accession>A0A438DSG9</accession>
<sequence>MEFPSSSTLFAFLLFSIMLFKKVRRSKANDSIMLLPHAQPGQRPTSSPAERNGQEIYGPLMHLQLGEVSTLVVSSPEIAKELIARAAFGKKMQRPRFIHRGCDRDGRAGNRSKLEKLHERVDRILQNIVKEHKESMTTKRGKLEAEDLVETFLKIQEDGDLEFPLTENNVKAVILGLEESGIHELKFIKAVVKETLRLHPPAPLLLSREYPDSWTEPERFNPERFLDSLLDYKGTDFEFIPFGAGRRMCPDMSFAIPNVELSLANFIYHFDWKLPTGIKPEDLDMTEIISLSVRRKRSALNSHSL</sequence>
<name>A0A438DSG9_VITVI</name>
<keyword evidence="6 12" id="KW-0479">Metal-binding</keyword>
<dbReference type="InterPro" id="IPR017972">
    <property type="entry name" value="Cyt_P450_CS"/>
</dbReference>
<protein>
    <submittedName>
        <fullName evidence="14">Cytochrome P450 71D10</fullName>
    </submittedName>
</protein>
<comment type="caution">
    <text evidence="14">The sequence shown here is derived from an EMBL/GenBank/DDBJ whole genome shotgun (WGS) entry which is preliminary data.</text>
</comment>
<evidence type="ECO:0000256" key="10">
    <source>
        <dbReference type="ARBA" id="ARBA00023033"/>
    </source>
</evidence>
<dbReference type="PANTHER" id="PTHR47953:SF19">
    <property type="entry name" value="OS06G0641600 PROTEIN"/>
    <property type="match status" value="1"/>
</dbReference>
<dbReference type="PANTHER" id="PTHR47953">
    <property type="entry name" value="OS08G0105600 PROTEIN"/>
    <property type="match status" value="1"/>
</dbReference>
<keyword evidence="8 12" id="KW-0560">Oxidoreductase</keyword>
<dbReference type="InterPro" id="IPR036396">
    <property type="entry name" value="Cyt_P450_sf"/>
</dbReference>
<keyword evidence="7" id="KW-1133">Transmembrane helix</keyword>
<evidence type="ECO:0000256" key="3">
    <source>
        <dbReference type="ARBA" id="ARBA00010617"/>
    </source>
</evidence>
<feature type="chain" id="PRO_5019284238" evidence="13">
    <location>
        <begin position="29"/>
        <end position="305"/>
    </location>
</feature>
<comment type="cofactor">
    <cofactor evidence="1">
        <name>heme</name>
        <dbReference type="ChEBI" id="CHEBI:30413"/>
    </cofactor>
</comment>
<evidence type="ECO:0000256" key="11">
    <source>
        <dbReference type="ARBA" id="ARBA00023136"/>
    </source>
</evidence>
<dbReference type="GO" id="GO:0004497">
    <property type="term" value="F:monooxygenase activity"/>
    <property type="evidence" value="ECO:0007669"/>
    <property type="project" value="UniProtKB-KW"/>
</dbReference>
<feature type="signal peptide" evidence="13">
    <location>
        <begin position="1"/>
        <end position="28"/>
    </location>
</feature>
<evidence type="ECO:0000256" key="5">
    <source>
        <dbReference type="ARBA" id="ARBA00022692"/>
    </source>
</evidence>
<dbReference type="GO" id="GO:0016020">
    <property type="term" value="C:membrane"/>
    <property type="evidence" value="ECO:0007669"/>
    <property type="project" value="UniProtKB-SubCell"/>
</dbReference>
<keyword evidence="5" id="KW-0812">Transmembrane</keyword>
<organism evidence="14 15">
    <name type="scientific">Vitis vinifera</name>
    <name type="common">Grape</name>
    <dbReference type="NCBI Taxonomy" id="29760"/>
    <lineage>
        <taxon>Eukaryota</taxon>
        <taxon>Viridiplantae</taxon>
        <taxon>Streptophyta</taxon>
        <taxon>Embryophyta</taxon>
        <taxon>Tracheophyta</taxon>
        <taxon>Spermatophyta</taxon>
        <taxon>Magnoliopsida</taxon>
        <taxon>eudicotyledons</taxon>
        <taxon>Gunneridae</taxon>
        <taxon>Pentapetalae</taxon>
        <taxon>rosids</taxon>
        <taxon>Vitales</taxon>
        <taxon>Vitaceae</taxon>
        <taxon>Viteae</taxon>
        <taxon>Vitis</taxon>
    </lineage>
</organism>
<dbReference type="GO" id="GO:0016705">
    <property type="term" value="F:oxidoreductase activity, acting on paired donors, with incorporation or reduction of molecular oxygen"/>
    <property type="evidence" value="ECO:0007669"/>
    <property type="project" value="InterPro"/>
</dbReference>
<dbReference type="InterPro" id="IPR052306">
    <property type="entry name" value="CYP450_71D"/>
</dbReference>